<evidence type="ECO:0000313" key="2">
    <source>
        <dbReference type="Proteomes" id="UP000012317"/>
    </source>
</evidence>
<dbReference type="eggNOG" id="COG1430">
    <property type="taxonomic scope" value="Bacteria"/>
</dbReference>
<dbReference type="PANTHER" id="PTHR37953">
    <property type="entry name" value="UPF0127 PROTEIN MJ1496"/>
    <property type="match status" value="1"/>
</dbReference>
<dbReference type="STRING" id="1189619.pgond44_05285"/>
<dbReference type="RefSeq" id="WP_003437582.1">
    <property type="nucleotide sequence ID" value="NZ_APLF01000004.1"/>
</dbReference>
<proteinExistence type="predicted"/>
<organism evidence="1 2">
    <name type="scientific">Psychroflexus gondwanensis ACAM 44</name>
    <dbReference type="NCBI Taxonomy" id="1189619"/>
    <lineage>
        <taxon>Bacteria</taxon>
        <taxon>Pseudomonadati</taxon>
        <taxon>Bacteroidota</taxon>
        <taxon>Flavobacteriia</taxon>
        <taxon>Flavobacteriales</taxon>
        <taxon>Flavobacteriaceae</taxon>
        <taxon>Psychroflexus</taxon>
    </lineage>
</organism>
<gene>
    <name evidence="1" type="ORF">pgond44_05285</name>
</gene>
<sequence>MQKLKILVVLNVISVLFSCQTDKNRETDLTQTFSFRKDTLLKFVKDMDTLPITFEIELAQSDYQKETGLMHRKQMKIDQGMLFIYEDQRKRQTFYMKNTFIPLDLIYLNSEMEIVDFNLKTKPLSEDYISSGIPSMYVLEVNAGLVERLQLEKGDFVILN</sequence>
<dbReference type="InterPro" id="IPR038695">
    <property type="entry name" value="Saro_0823-like_sf"/>
</dbReference>
<reference evidence="1 2" key="1">
    <citation type="journal article" date="2014" name="Genome Biol. Evol.">
        <title>Extensive gene acquisition in the extremely psychrophilic bacterial species Psychroflexus torquis and the link to sea-ice ecosystem specialism.</title>
        <authorList>
            <person name="Feng S."/>
            <person name="Powell S.M."/>
            <person name="Wilson R."/>
            <person name="Bowman J.P."/>
        </authorList>
    </citation>
    <scope>NUCLEOTIDE SEQUENCE [LARGE SCALE GENOMIC DNA]</scope>
    <source>
        <strain evidence="1 2">ACAM 44</strain>
    </source>
</reference>
<dbReference type="EMBL" id="APLF01000004">
    <property type="protein sequence ID" value="EMY81929.1"/>
    <property type="molecule type" value="Genomic_DNA"/>
</dbReference>
<keyword evidence="2" id="KW-1185">Reference proteome</keyword>
<protein>
    <recommendedName>
        <fullName evidence="3">DUF192 domain-containing protein</fullName>
    </recommendedName>
</protein>
<dbReference type="Gene3D" id="2.60.120.1140">
    <property type="entry name" value="Protein of unknown function DUF192"/>
    <property type="match status" value="1"/>
</dbReference>
<dbReference type="Pfam" id="PF02643">
    <property type="entry name" value="DUF192"/>
    <property type="match status" value="1"/>
</dbReference>
<dbReference type="PROSITE" id="PS51257">
    <property type="entry name" value="PROKAR_LIPOPROTEIN"/>
    <property type="match status" value="1"/>
</dbReference>
<dbReference type="PANTHER" id="PTHR37953:SF1">
    <property type="entry name" value="UPF0127 PROTEIN MJ1496"/>
    <property type="match status" value="1"/>
</dbReference>
<evidence type="ECO:0008006" key="3">
    <source>
        <dbReference type="Google" id="ProtNLM"/>
    </source>
</evidence>
<name>N1WXV1_9FLAO</name>
<dbReference type="AlphaFoldDB" id="N1WXV1"/>
<accession>N1WXV1</accession>
<dbReference type="InterPro" id="IPR003795">
    <property type="entry name" value="DUF192"/>
</dbReference>
<evidence type="ECO:0000313" key="1">
    <source>
        <dbReference type="EMBL" id="EMY81929.1"/>
    </source>
</evidence>
<dbReference type="Proteomes" id="UP000012317">
    <property type="component" value="Unassembled WGS sequence"/>
</dbReference>
<comment type="caution">
    <text evidence="1">The sequence shown here is derived from an EMBL/GenBank/DDBJ whole genome shotgun (WGS) entry which is preliminary data.</text>
</comment>